<dbReference type="InterPro" id="IPR013120">
    <property type="entry name" value="FAR_NAD-bd"/>
</dbReference>
<comment type="caution">
    <text evidence="5">The sequence shown here is derived from an EMBL/GenBank/DDBJ whole genome shotgun (WGS) entry which is preliminary data.</text>
</comment>
<dbReference type="PANTHER" id="PTHR43439:SF2">
    <property type="entry name" value="ENZYME, PUTATIVE (JCVI)-RELATED"/>
    <property type="match status" value="1"/>
</dbReference>
<evidence type="ECO:0000313" key="5">
    <source>
        <dbReference type="EMBL" id="KAL2858263.1"/>
    </source>
</evidence>
<protein>
    <recommendedName>
        <fullName evidence="4">Carrier domain-containing protein</fullName>
    </recommendedName>
</protein>
<reference evidence="5 6" key="1">
    <citation type="submission" date="2024-07" db="EMBL/GenBank/DDBJ databases">
        <title>Section-level genome sequencing and comparative genomics of Aspergillus sections Usti and Cavernicolus.</title>
        <authorList>
            <consortium name="Lawrence Berkeley National Laboratory"/>
            <person name="Nybo J.L."/>
            <person name="Vesth T.C."/>
            <person name="Theobald S."/>
            <person name="Frisvad J.C."/>
            <person name="Larsen T.O."/>
            <person name="Kjaerboelling I."/>
            <person name="Rothschild-Mancinelli K."/>
            <person name="Lyhne E.K."/>
            <person name="Kogle M.E."/>
            <person name="Barry K."/>
            <person name="Clum A."/>
            <person name="Na H."/>
            <person name="Ledsgaard L."/>
            <person name="Lin J."/>
            <person name="Lipzen A."/>
            <person name="Kuo A."/>
            <person name="Riley R."/>
            <person name="Mondo S."/>
            <person name="LaButti K."/>
            <person name="Haridas S."/>
            <person name="Pangalinan J."/>
            <person name="Salamov A.A."/>
            <person name="Simmons B.A."/>
            <person name="Magnuson J.K."/>
            <person name="Chen J."/>
            <person name="Drula E."/>
            <person name="Henrissat B."/>
            <person name="Wiebenga A."/>
            <person name="Lubbers R.J."/>
            <person name="Gomes A.C."/>
            <person name="Macurrencykelacurrency M.R."/>
            <person name="Stajich J."/>
            <person name="Grigoriev I.V."/>
            <person name="Mortensen U.H."/>
            <person name="De vries R.P."/>
            <person name="Baker S.E."/>
            <person name="Andersen M.R."/>
        </authorList>
    </citation>
    <scope>NUCLEOTIDE SEQUENCE [LARGE SCALE GENOMIC DNA]</scope>
    <source>
        <strain evidence="5 6">CBS 756.74</strain>
    </source>
</reference>
<dbReference type="Pfam" id="PF23562">
    <property type="entry name" value="AMP-binding_C_3"/>
    <property type="match status" value="1"/>
</dbReference>
<keyword evidence="1" id="KW-0596">Phosphopantetheine</keyword>
<feature type="region of interest" description="Disordered" evidence="3">
    <location>
        <begin position="1"/>
        <end position="21"/>
    </location>
</feature>
<dbReference type="GeneID" id="98159696"/>
<name>A0ABR4L182_9EURO</name>
<dbReference type="RefSeq" id="XP_070903432.1">
    <property type="nucleotide sequence ID" value="XM_071044532.1"/>
</dbReference>
<dbReference type="Pfam" id="PF07993">
    <property type="entry name" value="NAD_binding_4"/>
    <property type="match status" value="1"/>
</dbReference>
<dbReference type="InterPro" id="IPR000873">
    <property type="entry name" value="AMP-dep_synth/lig_dom"/>
</dbReference>
<gene>
    <name evidence="5" type="ORF">BJX68DRAFT_262801</name>
</gene>
<dbReference type="Proteomes" id="UP001610444">
    <property type="component" value="Unassembled WGS sequence"/>
</dbReference>
<dbReference type="SUPFAM" id="SSF51735">
    <property type="entry name" value="NAD(P)-binding Rossmann-fold domains"/>
    <property type="match status" value="1"/>
</dbReference>
<dbReference type="Pfam" id="PF00501">
    <property type="entry name" value="AMP-binding"/>
    <property type="match status" value="1"/>
</dbReference>
<evidence type="ECO:0000259" key="4">
    <source>
        <dbReference type="PROSITE" id="PS50075"/>
    </source>
</evidence>
<evidence type="ECO:0000256" key="1">
    <source>
        <dbReference type="ARBA" id="ARBA00022450"/>
    </source>
</evidence>
<organism evidence="5 6">
    <name type="scientific">Aspergillus pseudodeflectus</name>
    <dbReference type="NCBI Taxonomy" id="176178"/>
    <lineage>
        <taxon>Eukaryota</taxon>
        <taxon>Fungi</taxon>
        <taxon>Dikarya</taxon>
        <taxon>Ascomycota</taxon>
        <taxon>Pezizomycotina</taxon>
        <taxon>Eurotiomycetes</taxon>
        <taxon>Eurotiomycetidae</taxon>
        <taxon>Eurotiales</taxon>
        <taxon>Aspergillaceae</taxon>
        <taxon>Aspergillus</taxon>
        <taxon>Aspergillus subgen. Nidulantes</taxon>
    </lineage>
</organism>
<dbReference type="PANTHER" id="PTHR43439">
    <property type="entry name" value="PHENYLACETATE-COENZYME A LIGASE"/>
    <property type="match status" value="1"/>
</dbReference>
<dbReference type="InterPro" id="IPR009081">
    <property type="entry name" value="PP-bd_ACP"/>
</dbReference>
<accession>A0ABR4L182</accession>
<dbReference type="Gene3D" id="1.10.1200.10">
    <property type="entry name" value="ACP-like"/>
    <property type="match status" value="1"/>
</dbReference>
<evidence type="ECO:0000256" key="2">
    <source>
        <dbReference type="ARBA" id="ARBA00022553"/>
    </source>
</evidence>
<dbReference type="InterPro" id="IPR051414">
    <property type="entry name" value="Adenylate-forming_Reductase"/>
</dbReference>
<evidence type="ECO:0000256" key="3">
    <source>
        <dbReference type="SAM" id="MobiDB-lite"/>
    </source>
</evidence>
<dbReference type="InterPro" id="IPR036291">
    <property type="entry name" value="NAD(P)-bd_dom_sf"/>
</dbReference>
<proteinExistence type="predicted"/>
<dbReference type="InterPro" id="IPR020845">
    <property type="entry name" value="AMP-binding_CS"/>
</dbReference>
<dbReference type="PROSITE" id="PS00455">
    <property type="entry name" value="AMP_BINDING"/>
    <property type="match status" value="1"/>
</dbReference>
<dbReference type="SUPFAM" id="SSF56801">
    <property type="entry name" value="Acetyl-CoA synthetase-like"/>
    <property type="match status" value="1"/>
</dbReference>
<feature type="domain" description="Carrier" evidence="4">
    <location>
        <begin position="576"/>
        <end position="661"/>
    </location>
</feature>
<dbReference type="PROSITE" id="PS00012">
    <property type="entry name" value="PHOSPHOPANTETHEINE"/>
    <property type="match status" value="1"/>
</dbReference>
<dbReference type="InterPro" id="IPR006162">
    <property type="entry name" value="Ppantetheine_attach_site"/>
</dbReference>
<dbReference type="SUPFAM" id="SSF47336">
    <property type="entry name" value="ACP-like"/>
    <property type="match status" value="1"/>
</dbReference>
<dbReference type="InterPro" id="IPR042099">
    <property type="entry name" value="ANL_N_sf"/>
</dbReference>
<dbReference type="Gene3D" id="3.40.50.720">
    <property type="entry name" value="NAD(P)-binding Rossmann-like Domain"/>
    <property type="match status" value="1"/>
</dbReference>
<dbReference type="Gene3D" id="3.40.50.12780">
    <property type="entry name" value="N-terminal domain of ligase-like"/>
    <property type="match status" value="1"/>
</dbReference>
<sequence>MSPSRYLDLSPQQQGKQFQRPEFRVSREFPSESGGIRTLPDLIDFNSKHNPDHLFAVQEVREAGKHVGLTAITFQDLRDAVQGAIRLIRTKISSSPVDGEVAPVALFVESDIVLFVYLAALLYIDAPVLLLSIRLSHAAIAHLLNSTSAQSIIVSQTSQTTIGETIKELSAEQNRSLKQITTASYDALLQLGRKDQNATVSRRVDSCDRVGALILHSSGTTGLPKPIRLAHRYILGYAACHRLQPDQCVQRLTLSTLPMYHGFGLLAPSLSLSTGNACCFLSTRVVPSAPSVYELIERSGATSLMTVPSILEDFVSSQAYLESLARMEFVAVGGGTLKAWLGEHLSTHGIKLLNHYGATEVGAIAPIFFPDDSYDWHYLRLRTDMGLELEQKEENGENGESLHQLTGYPFGWDAPFVVQDILERRPDSEFMEVKILGRQDDLIVLSTGEKLRPQGLEAALGATTGVKTAVVFGQHQPETGVLVEPSSPLRPDEEEAFVDHVWNVIAKENIRSDRHARIGSRSMILLKPSNKSVPLSDKGSVMRKETYHVFQEEIKRVYQQANIARDDRITLATEPGQLERDLHRLVQKCAQDRVAQMSFGNDDDFFALGLDSLEATRIARSLDNIENKSDFPRLSHGAVKPILIYQNPSIAALARALRSDTDIPTDGLNPDTTQLMMRLVSSFSRAQEALISPRKTTVLLTGSTGHLGVYLLQQLCLDPQVAQIVCFNRSYKANLESSAVEAELNSRQHEANTARGIDLSPTSWSKVRFLPSNHIDQPQIGLSATEYHRLTIEVTHIIHCAWPMDFQRGLMSFTPQIAGVRNLINLARDCSQAQRLSPQRPRFLFLSSIAVAAQSLSRPIVREEPLLDPRCPSALGYAQAKWVCEQVLLNSMRQPSSPAEFGIIRLGQMSGGTESGIWNPKEHLPSLLRLSQHVGALPAMDGTYSWIPADVAARTVLDISFAPAEGRGGKAIYHVENPIRQPWRPLLPALAMKLGLGNGTPLPFQQWIERVATSDLTDEDKELFSHLKPFLEAEFQTLSTGGIILDTTESRKVSRALRTCNGVGLDLVDKYLGHWKAAGILQ</sequence>
<dbReference type="EMBL" id="JBFXLR010000005">
    <property type="protein sequence ID" value="KAL2858263.1"/>
    <property type="molecule type" value="Genomic_DNA"/>
</dbReference>
<dbReference type="PROSITE" id="PS50075">
    <property type="entry name" value="CARRIER"/>
    <property type="match status" value="1"/>
</dbReference>
<keyword evidence="6" id="KW-1185">Reference proteome</keyword>
<dbReference type="InterPro" id="IPR036736">
    <property type="entry name" value="ACP-like_sf"/>
</dbReference>
<evidence type="ECO:0000313" key="6">
    <source>
        <dbReference type="Proteomes" id="UP001610444"/>
    </source>
</evidence>
<keyword evidence="2" id="KW-0597">Phosphoprotein</keyword>